<accession>A0A368PI02</accession>
<organism evidence="2">
    <name type="scientific">Setaria italica</name>
    <name type="common">Foxtail millet</name>
    <name type="synonym">Panicum italicum</name>
    <dbReference type="NCBI Taxonomy" id="4555"/>
    <lineage>
        <taxon>Eukaryota</taxon>
        <taxon>Viridiplantae</taxon>
        <taxon>Streptophyta</taxon>
        <taxon>Embryophyta</taxon>
        <taxon>Tracheophyta</taxon>
        <taxon>Spermatophyta</taxon>
        <taxon>Magnoliopsida</taxon>
        <taxon>Liliopsida</taxon>
        <taxon>Poales</taxon>
        <taxon>Poaceae</taxon>
        <taxon>PACMAD clade</taxon>
        <taxon>Panicoideae</taxon>
        <taxon>Panicodae</taxon>
        <taxon>Paniceae</taxon>
        <taxon>Cenchrinae</taxon>
        <taxon>Setaria</taxon>
    </lineage>
</organism>
<gene>
    <name evidence="2" type="ORF">SETIT_1G072300v2</name>
</gene>
<proteinExistence type="predicted"/>
<reference evidence="2" key="1">
    <citation type="journal article" date="2012" name="Nat. Biotechnol.">
        <title>Reference genome sequence of the model plant Setaria.</title>
        <authorList>
            <person name="Bennetzen J.L."/>
            <person name="Schmutz J."/>
            <person name="Wang H."/>
            <person name="Percifield R."/>
            <person name="Hawkins J."/>
            <person name="Pontaroli A.C."/>
            <person name="Estep M."/>
            <person name="Feng L."/>
            <person name="Vaughn J.N."/>
            <person name="Grimwood J."/>
            <person name="Jenkins J."/>
            <person name="Barry K."/>
            <person name="Lindquist E."/>
            <person name="Hellsten U."/>
            <person name="Deshpande S."/>
            <person name="Wang X."/>
            <person name="Wu X."/>
            <person name="Mitros T."/>
            <person name="Triplett J."/>
            <person name="Yang X."/>
            <person name="Ye C.Y."/>
            <person name="Mauro-Herrera M."/>
            <person name="Wang L."/>
            <person name="Li P."/>
            <person name="Sharma M."/>
            <person name="Sharma R."/>
            <person name="Ronald P.C."/>
            <person name="Panaud O."/>
            <person name="Kellogg E.A."/>
            <person name="Brutnell T.P."/>
            <person name="Doust A.N."/>
            <person name="Tuskan G.A."/>
            <person name="Rokhsar D."/>
            <person name="Devos K.M."/>
        </authorList>
    </citation>
    <scope>NUCLEOTIDE SEQUENCE [LARGE SCALE GENOMIC DNA]</scope>
    <source>
        <strain evidence="2">Yugu1</strain>
    </source>
</reference>
<sequence length="140" mass="15857">MLMSMKLTLKKTLQYLCLGVSSRTQEPRIVWFLLNNGAGVFRGKNVHCIMPVIKCVHLPEIFCFLLSDHQFPISPPTSNISEDLPQVDASSKSNTENQQDGDACRSRSQNVPVFIRHFSGLIVLTLNMDESSEHMMNLYE</sequence>
<dbReference type="AlphaFoldDB" id="A0A368PI02"/>
<dbReference type="EMBL" id="CM003528">
    <property type="protein sequence ID" value="RCV05299.1"/>
    <property type="molecule type" value="Genomic_DNA"/>
</dbReference>
<evidence type="ECO:0000313" key="2">
    <source>
        <dbReference type="EMBL" id="RCV05299.1"/>
    </source>
</evidence>
<protein>
    <submittedName>
        <fullName evidence="2">Uncharacterized protein</fullName>
    </submittedName>
</protein>
<evidence type="ECO:0000256" key="1">
    <source>
        <dbReference type="SAM" id="MobiDB-lite"/>
    </source>
</evidence>
<feature type="region of interest" description="Disordered" evidence="1">
    <location>
        <begin position="82"/>
        <end position="106"/>
    </location>
</feature>
<name>A0A368PI02_SETIT</name>
<reference evidence="2" key="2">
    <citation type="submission" date="2015-07" db="EMBL/GenBank/DDBJ databases">
        <authorList>
            <person name="Noorani M."/>
        </authorList>
    </citation>
    <scope>NUCLEOTIDE SEQUENCE</scope>
    <source>
        <strain evidence="2">Yugu1</strain>
    </source>
</reference>
<feature type="compositionally biased region" description="Polar residues" evidence="1">
    <location>
        <begin position="88"/>
        <end position="106"/>
    </location>
</feature>